<protein>
    <submittedName>
        <fullName evidence="1">Uncharacterized protein</fullName>
    </submittedName>
</protein>
<name>A0A550CIZ7_9AGAR</name>
<sequence>MLLLCRLGLAQRSRNCSVYCWSIQGTCFQFGPGIIGSPIGQRAGLPRMCWSPSFIQPLFATYSTSMTSLAITGDTSNDRVSLASSLARCDSEESRWRLTASVERPRSFRFHSRPCDQCCTISLTANHLAGLSPLAHTIRSHDTAERPLGRMDRACWLIAPEAEARVCYGRRSYTTSLPPV</sequence>
<keyword evidence="2" id="KW-1185">Reference proteome</keyword>
<organism evidence="1 2">
    <name type="scientific">Schizophyllum amplum</name>
    <dbReference type="NCBI Taxonomy" id="97359"/>
    <lineage>
        <taxon>Eukaryota</taxon>
        <taxon>Fungi</taxon>
        <taxon>Dikarya</taxon>
        <taxon>Basidiomycota</taxon>
        <taxon>Agaricomycotina</taxon>
        <taxon>Agaricomycetes</taxon>
        <taxon>Agaricomycetidae</taxon>
        <taxon>Agaricales</taxon>
        <taxon>Schizophyllaceae</taxon>
        <taxon>Schizophyllum</taxon>
    </lineage>
</organism>
<evidence type="ECO:0000313" key="2">
    <source>
        <dbReference type="Proteomes" id="UP000320762"/>
    </source>
</evidence>
<comment type="caution">
    <text evidence="1">The sequence shown here is derived from an EMBL/GenBank/DDBJ whole genome shotgun (WGS) entry which is preliminary data.</text>
</comment>
<reference evidence="1 2" key="1">
    <citation type="journal article" date="2019" name="New Phytol.">
        <title>Comparative genomics reveals unique wood-decay strategies and fruiting body development in the Schizophyllaceae.</title>
        <authorList>
            <person name="Almasi E."/>
            <person name="Sahu N."/>
            <person name="Krizsan K."/>
            <person name="Balint B."/>
            <person name="Kovacs G.M."/>
            <person name="Kiss B."/>
            <person name="Cseklye J."/>
            <person name="Drula E."/>
            <person name="Henrissat B."/>
            <person name="Nagy I."/>
            <person name="Chovatia M."/>
            <person name="Adam C."/>
            <person name="LaButti K."/>
            <person name="Lipzen A."/>
            <person name="Riley R."/>
            <person name="Grigoriev I.V."/>
            <person name="Nagy L.G."/>
        </authorList>
    </citation>
    <scope>NUCLEOTIDE SEQUENCE [LARGE SCALE GENOMIC DNA]</scope>
    <source>
        <strain evidence="1 2">NL-1724</strain>
    </source>
</reference>
<dbReference type="AlphaFoldDB" id="A0A550CIZ7"/>
<dbReference type="EMBL" id="VDMD01000006">
    <property type="protein sequence ID" value="TRM64785.1"/>
    <property type="molecule type" value="Genomic_DNA"/>
</dbReference>
<gene>
    <name evidence="1" type="ORF">BD626DRAFT_489865</name>
</gene>
<proteinExistence type="predicted"/>
<evidence type="ECO:0000313" key="1">
    <source>
        <dbReference type="EMBL" id="TRM64785.1"/>
    </source>
</evidence>
<accession>A0A550CIZ7</accession>
<dbReference type="Proteomes" id="UP000320762">
    <property type="component" value="Unassembled WGS sequence"/>
</dbReference>